<feature type="region of interest" description="Disordered" evidence="1">
    <location>
        <begin position="313"/>
        <end position="352"/>
    </location>
</feature>
<feature type="non-terminal residue" evidence="4">
    <location>
        <position position="1"/>
    </location>
</feature>
<sequence>RQQLLSRRRGRTSTGSSLVDPDVTLLGYRRVIDEFAGLATPASTSTPPPPSMRSSQDASCFPLANGAVDGALRRHGSTLSLASLPAIERDLGMAPTRFAYFKRRLHHTKSLPSLTAPPTSANEADAGPVTALGSLRHRLRLPADETAALSIPWCPRCGLPDWSSSSQRDRLGGGGHLLSRVASLAVSMPSLPSANSLDFEDVDSELSPQSDPGAQKRRLFRPSLNRLKMLKTSAPSWLTRLTSPSKQRRSSSAAVYTEEIVRIGSCSNLAAAGQDSCQCGTRSGVVKRTRNYSPDSSVSQAINSWSGARSTQKFASEMASPPEHLSASAESISNLDSHLPPSRKSKARPPRPMLYSRDFLNVTEPVVNVAQSCRVEMNDFRQHRTKTQVLKQDVVEMEEDLADWMLVDPEDHLSRLERRLNRRSFSSTCVRDPPVIPDTTVSPVGNGLNPFQLNTNESAGGGGGALPVSKSSDCLVDAFAPGTMTFVVWKEHLKRKLAPLYGDNVYSDFSQLAAPLPFFTTPSSKSADVHLVICVHGLDGTCNDLRLVALHLQLAVPDADFDFFMSESNHEDTFANCDVLRDNLVDEILSHVDRMEDQPSHIRYSTCMKGVNHFLATVTTMIP</sequence>
<organism evidence="4">
    <name type="scientific">Schistocephalus solidus</name>
    <name type="common">Tapeworm</name>
    <dbReference type="NCBI Taxonomy" id="70667"/>
    <lineage>
        <taxon>Eukaryota</taxon>
        <taxon>Metazoa</taxon>
        <taxon>Spiralia</taxon>
        <taxon>Lophotrochozoa</taxon>
        <taxon>Platyhelminthes</taxon>
        <taxon>Cestoda</taxon>
        <taxon>Eucestoda</taxon>
        <taxon>Diphyllobothriidea</taxon>
        <taxon>Diphyllobothriidae</taxon>
        <taxon>Schistocephalus</taxon>
    </lineage>
</organism>
<dbReference type="InterPro" id="IPR044294">
    <property type="entry name" value="Lipase-like"/>
</dbReference>
<evidence type="ECO:0000256" key="1">
    <source>
        <dbReference type="SAM" id="MobiDB-lite"/>
    </source>
</evidence>
<accession>A0A0V0J3A9</accession>
<dbReference type="EMBL" id="GEEE01013605">
    <property type="protein sequence ID" value="JAP49620.1"/>
    <property type="molecule type" value="Transcribed_RNA"/>
</dbReference>
<dbReference type="PANTHER" id="PTHR12482:SF5">
    <property type="entry name" value="DUF676 DOMAIN-CONTAINING PROTEIN"/>
    <property type="match status" value="1"/>
</dbReference>
<dbReference type="AlphaFoldDB" id="A0A0V0J3A9"/>
<feature type="domain" description="DUF676" evidence="2">
    <location>
        <begin position="527"/>
        <end position="602"/>
    </location>
</feature>
<dbReference type="InterPro" id="IPR007751">
    <property type="entry name" value="DUF676_lipase-like"/>
</dbReference>
<dbReference type="Pfam" id="PF05057">
    <property type="entry name" value="DUF676"/>
    <property type="match status" value="1"/>
</dbReference>
<evidence type="ECO:0000259" key="2">
    <source>
        <dbReference type="Pfam" id="PF05057"/>
    </source>
</evidence>
<gene>
    <name evidence="3" type="primary">F135A</name>
    <name evidence="4" type="ORF">TR161644</name>
</gene>
<dbReference type="EMBL" id="GEEE01003009">
    <property type="protein sequence ID" value="JAP60216.1"/>
    <property type="molecule type" value="Transcribed_RNA"/>
</dbReference>
<evidence type="ECO:0000313" key="3">
    <source>
        <dbReference type="EMBL" id="JAP49620.1"/>
    </source>
</evidence>
<dbReference type="PANTHER" id="PTHR12482">
    <property type="entry name" value="LIPASE ROG1-RELATED-RELATED"/>
    <property type="match status" value="1"/>
</dbReference>
<reference evidence="4" key="1">
    <citation type="submission" date="2016-01" db="EMBL/GenBank/DDBJ databases">
        <title>Reference transcriptome for the parasite Schistocephalus solidus: insights into the molecular evolution of parasitism.</title>
        <authorList>
            <person name="Hebert F.O."/>
            <person name="Grambauer S."/>
            <person name="Barber I."/>
            <person name="Landry C.R."/>
            <person name="Aubin-Horth N."/>
        </authorList>
    </citation>
    <scope>NUCLEOTIDE SEQUENCE</scope>
</reference>
<protein>
    <submittedName>
        <fullName evidence="3">Protein FAM135A</fullName>
    </submittedName>
</protein>
<evidence type="ECO:0000313" key="4">
    <source>
        <dbReference type="EMBL" id="JAP60216.1"/>
    </source>
</evidence>
<name>A0A0V0J3A9_SCHSO</name>
<proteinExistence type="predicted"/>